<sequence>MLKHPFALVKSTGKVVHIDDASKTQAPFICAGCQSEMRHVAETVPHTRKGSDKIITRRGHFAHVSHDECTSGLETSLHLWSKMVIEEARTVGLPLHHVEYLDIARDFETEWKYHAVTLEEWQDGIRPDIVLYHPDGRLNVEIKVYHAVDEAKAELLRQRIQSCIEIDVADYDFETTSGQDLRQAILSDAPRVWIAHQLEPERIALLKEERRQIITNEGNRLRDLIENIPHRIKSETRKQHEAEITYYGTGAFVGRTIPGEHWFSAPARNWQHVTLRDFLRSKPDENGDILYDRPPNIYLSRTRADQPQNSVPPVRHPFLNAELPSPYEVDPDVLEAAGISRKEYGTPNQAVATYMRMLCDEPDIEDAHPIARRIICHGSKPNTFRINPERAAYIKRRKKLQREYIAAGRRRKLSGFEFRDWYVEPLSHNGITPRQICIEGGVAYARLVAEMLAIVNMLDGGWPVRHLLGIEEEWLRRRQARQYNKPDAEGGGPHPFLENTHRRCASYTMMRKGLSYIEILVAMCDRVFDTTEAAGAFLSTPNHRIANTTPMHFVRDIPTLQRCIDLMPADPKLTDLNGKTYKRIW</sequence>
<evidence type="ECO:0000313" key="1">
    <source>
        <dbReference type="EMBL" id="KAA9012363.1"/>
    </source>
</evidence>
<accession>A0A5J5HRK9</accession>
<dbReference type="AlphaFoldDB" id="A0A5J5HRK9"/>
<evidence type="ECO:0000313" key="2">
    <source>
        <dbReference type="EMBL" id="KAA9024755.1"/>
    </source>
</evidence>
<evidence type="ECO:0000313" key="4">
    <source>
        <dbReference type="Proteomes" id="UP000326364"/>
    </source>
</evidence>
<reference evidence="3 4" key="1">
    <citation type="submission" date="2019-09" db="EMBL/GenBank/DDBJ databases">
        <authorList>
            <person name="Feng G."/>
        </authorList>
    </citation>
    <scope>NUCLEOTIDE SEQUENCE [LARGE SCALE GENOMIC DNA]</scope>
    <source>
        <strain evidence="2 3">KACC 19283</strain>
        <strain evidence="1 4">KACC 19284</strain>
    </source>
</reference>
<dbReference type="Proteomes" id="UP000326364">
    <property type="component" value="Unassembled WGS sequence"/>
</dbReference>
<evidence type="ECO:0000313" key="3">
    <source>
        <dbReference type="Proteomes" id="UP000325933"/>
    </source>
</evidence>
<comment type="caution">
    <text evidence="2">The sequence shown here is derived from an EMBL/GenBank/DDBJ whole genome shotgun (WGS) entry which is preliminary data.</text>
</comment>
<gene>
    <name evidence="2" type="ORF">F4U95_21270</name>
    <name evidence="1" type="ORF">F4U96_21155</name>
</gene>
<keyword evidence="4" id="KW-1185">Reference proteome</keyword>
<proteinExistence type="predicted"/>
<protein>
    <recommendedName>
        <fullName evidence="5">Competence protein CoiA-like family protein</fullName>
    </recommendedName>
</protein>
<dbReference type="Proteomes" id="UP000325933">
    <property type="component" value="Unassembled WGS sequence"/>
</dbReference>
<name>A0A5J5HRK9_9SPHN</name>
<organism evidence="2 3">
    <name type="scientific">Sphingobium limneticum</name>
    <dbReference type="NCBI Taxonomy" id="1007511"/>
    <lineage>
        <taxon>Bacteria</taxon>
        <taxon>Pseudomonadati</taxon>
        <taxon>Pseudomonadota</taxon>
        <taxon>Alphaproteobacteria</taxon>
        <taxon>Sphingomonadales</taxon>
        <taxon>Sphingomonadaceae</taxon>
        <taxon>Sphingobium</taxon>
    </lineage>
</organism>
<dbReference type="RefSeq" id="WP_125998924.1">
    <property type="nucleotide sequence ID" value="NZ_VYQA01000023.1"/>
</dbReference>
<evidence type="ECO:0008006" key="5">
    <source>
        <dbReference type="Google" id="ProtNLM"/>
    </source>
</evidence>
<dbReference type="EMBL" id="VYQB01000023">
    <property type="protein sequence ID" value="KAA9012363.1"/>
    <property type="molecule type" value="Genomic_DNA"/>
</dbReference>
<dbReference type="EMBL" id="VYQA01000023">
    <property type="protein sequence ID" value="KAA9024755.1"/>
    <property type="molecule type" value="Genomic_DNA"/>
</dbReference>